<dbReference type="SUPFAM" id="SSF53474">
    <property type="entry name" value="alpha/beta-Hydrolases"/>
    <property type="match status" value="1"/>
</dbReference>
<dbReference type="InterPro" id="IPR000383">
    <property type="entry name" value="Xaa-Pro-like_dom"/>
</dbReference>
<dbReference type="RefSeq" id="WP_175105789.1">
    <property type="nucleotide sequence ID" value="NZ_CADIKM010000015.1"/>
</dbReference>
<protein>
    <recommendedName>
        <fullName evidence="2">Xaa-Pro dipeptidyl-peptidase-like domain-containing protein</fullName>
    </recommendedName>
</protein>
<gene>
    <name evidence="3" type="ORF">LMG28138_03257</name>
</gene>
<accession>A0A6S7B8T7</accession>
<evidence type="ECO:0000259" key="2">
    <source>
        <dbReference type="Pfam" id="PF02129"/>
    </source>
</evidence>
<dbReference type="InterPro" id="IPR050261">
    <property type="entry name" value="FrsA_esterase"/>
</dbReference>
<dbReference type="PANTHER" id="PTHR22946">
    <property type="entry name" value="DIENELACTONE HYDROLASE DOMAIN-CONTAINING PROTEIN-RELATED"/>
    <property type="match status" value="1"/>
</dbReference>
<dbReference type="Proteomes" id="UP000494115">
    <property type="component" value="Unassembled WGS sequence"/>
</dbReference>
<dbReference type="AlphaFoldDB" id="A0A6S7B8T7"/>
<keyword evidence="4" id="KW-1185">Reference proteome</keyword>
<name>A0A6S7B8T7_9BURK</name>
<dbReference type="Gene3D" id="3.40.50.1820">
    <property type="entry name" value="alpha/beta hydrolase"/>
    <property type="match status" value="1"/>
</dbReference>
<dbReference type="InterPro" id="IPR029058">
    <property type="entry name" value="AB_hydrolase_fold"/>
</dbReference>
<dbReference type="Pfam" id="PF02129">
    <property type="entry name" value="Peptidase_S15"/>
    <property type="match status" value="1"/>
</dbReference>
<dbReference type="GO" id="GO:0052689">
    <property type="term" value="F:carboxylic ester hydrolase activity"/>
    <property type="evidence" value="ECO:0007669"/>
    <property type="project" value="UniProtKB-ARBA"/>
</dbReference>
<feature type="domain" description="Xaa-Pro dipeptidyl-peptidase-like" evidence="2">
    <location>
        <begin position="53"/>
        <end position="187"/>
    </location>
</feature>
<evidence type="ECO:0000256" key="1">
    <source>
        <dbReference type="ARBA" id="ARBA00022801"/>
    </source>
</evidence>
<evidence type="ECO:0000313" key="3">
    <source>
        <dbReference type="EMBL" id="CAB3792063.1"/>
    </source>
</evidence>
<keyword evidence="1" id="KW-0378">Hydrolase</keyword>
<dbReference type="PANTHER" id="PTHR22946:SF9">
    <property type="entry name" value="POLYKETIDE TRANSFERASE AF380"/>
    <property type="match status" value="1"/>
</dbReference>
<dbReference type="EMBL" id="CADIKM010000015">
    <property type="protein sequence ID" value="CAB3792063.1"/>
    <property type="molecule type" value="Genomic_DNA"/>
</dbReference>
<proteinExistence type="predicted"/>
<reference evidence="3 4" key="1">
    <citation type="submission" date="2020-04" db="EMBL/GenBank/DDBJ databases">
        <authorList>
            <person name="De Canck E."/>
        </authorList>
    </citation>
    <scope>NUCLEOTIDE SEQUENCE [LARGE SCALE GENOMIC DNA]</scope>
    <source>
        <strain evidence="3 4">LMG 28138</strain>
    </source>
</reference>
<evidence type="ECO:0000313" key="4">
    <source>
        <dbReference type="Proteomes" id="UP000494115"/>
    </source>
</evidence>
<sequence length="466" mass="50324">MRHSNFVRYFLLLHVLLFTLARAGSVFARPLIAPDAPLNEEVLRVPVSTAPLVRLVVTLYMPSGAGPYPLAVINHGSYFDPPRAPRISDNFAAYYFLSRGYAVAMPMLRGYAGSDGQWTPHGCDIIATGLDAARDIRATIDYLKHVPGIDPSRIVVAGKSIGGWNTLVLGTLDVSDIKGLISFAGAMKESDCKTPDATLISSAAQLGAHTKIRSIWFFGDNDQIFATPTWRGMFQHYTAAGGPAELVAFGTFLNDAHAIFASGEGLRSWVPKLDQFLAKIGMPNDEVHPEYLPSPPPPVTHFADVNDLTSVPYLDQAQLALYRAFLAAPLPRAIAIGLGGAAVASGGFDSAVAAMDQCWKQATYCQLYAIDSDVVWPRQPAEPQPTRFAALADAARVPYMNERGRMAYKQFLALRRPRAFAVAQDGGYAAASGTDPITEALASCSQGRPGCELYAVDGDIVWPEHH</sequence>
<organism evidence="3 4">
    <name type="scientific">Pararobbsia alpina</name>
    <dbReference type="NCBI Taxonomy" id="621374"/>
    <lineage>
        <taxon>Bacteria</taxon>
        <taxon>Pseudomonadati</taxon>
        <taxon>Pseudomonadota</taxon>
        <taxon>Betaproteobacteria</taxon>
        <taxon>Burkholderiales</taxon>
        <taxon>Burkholderiaceae</taxon>
        <taxon>Pararobbsia</taxon>
    </lineage>
</organism>